<organism evidence="2 3">
    <name type="scientific">candidate division WWE3 bacterium</name>
    <dbReference type="NCBI Taxonomy" id="2053526"/>
    <lineage>
        <taxon>Bacteria</taxon>
        <taxon>Katanobacteria</taxon>
    </lineage>
</organism>
<dbReference type="SUPFAM" id="SSF53448">
    <property type="entry name" value="Nucleotide-diphospho-sugar transferases"/>
    <property type="match status" value="1"/>
</dbReference>
<gene>
    <name evidence="2" type="ORF">KDA10_03595</name>
</gene>
<proteinExistence type="predicted"/>
<evidence type="ECO:0000313" key="2">
    <source>
        <dbReference type="EMBL" id="MCA9302413.1"/>
    </source>
</evidence>
<dbReference type="Pfam" id="PF00535">
    <property type="entry name" value="Glycos_transf_2"/>
    <property type="match status" value="1"/>
</dbReference>
<dbReference type="AlphaFoldDB" id="A0A955E251"/>
<dbReference type="EMBL" id="JAGQNY010000016">
    <property type="protein sequence ID" value="MCA9302413.1"/>
    <property type="molecule type" value="Genomic_DNA"/>
</dbReference>
<dbReference type="InterPro" id="IPR029044">
    <property type="entry name" value="Nucleotide-diphossugar_trans"/>
</dbReference>
<reference evidence="2" key="2">
    <citation type="journal article" date="2021" name="Microbiome">
        <title>Successional dynamics and alternative stable states in a saline activated sludge microbial community over 9 years.</title>
        <authorList>
            <person name="Wang Y."/>
            <person name="Ye J."/>
            <person name="Ju F."/>
            <person name="Liu L."/>
            <person name="Boyd J.A."/>
            <person name="Deng Y."/>
            <person name="Parks D.H."/>
            <person name="Jiang X."/>
            <person name="Yin X."/>
            <person name="Woodcroft B.J."/>
            <person name="Tyson G.W."/>
            <person name="Hugenholtz P."/>
            <person name="Polz M.F."/>
            <person name="Zhang T."/>
        </authorList>
    </citation>
    <scope>NUCLEOTIDE SEQUENCE</scope>
    <source>
        <strain evidence="2">HKST-UBA80</strain>
    </source>
</reference>
<dbReference type="CDD" id="cd06433">
    <property type="entry name" value="GT_2_WfgS_like"/>
    <property type="match status" value="1"/>
</dbReference>
<comment type="caution">
    <text evidence="2">The sequence shown here is derived from an EMBL/GenBank/DDBJ whole genome shotgun (WGS) entry which is preliminary data.</text>
</comment>
<reference evidence="2" key="1">
    <citation type="submission" date="2020-04" db="EMBL/GenBank/DDBJ databases">
        <authorList>
            <person name="Zhang T."/>
        </authorList>
    </citation>
    <scope>NUCLEOTIDE SEQUENCE</scope>
    <source>
        <strain evidence="2">HKST-UBA80</strain>
    </source>
</reference>
<accession>A0A955E251</accession>
<dbReference type="PANTHER" id="PTHR22916">
    <property type="entry name" value="GLYCOSYLTRANSFERASE"/>
    <property type="match status" value="1"/>
</dbReference>
<evidence type="ECO:0000259" key="1">
    <source>
        <dbReference type="Pfam" id="PF00535"/>
    </source>
</evidence>
<dbReference type="Proteomes" id="UP000714817">
    <property type="component" value="Unassembled WGS sequence"/>
</dbReference>
<dbReference type="InterPro" id="IPR001173">
    <property type="entry name" value="Glyco_trans_2-like"/>
</dbReference>
<feature type="domain" description="Glycosyltransferase 2-like" evidence="1">
    <location>
        <begin position="11"/>
        <end position="133"/>
    </location>
</feature>
<dbReference type="Gene3D" id="3.90.550.10">
    <property type="entry name" value="Spore Coat Polysaccharide Biosynthesis Protein SpsA, Chain A"/>
    <property type="match status" value="1"/>
</dbReference>
<name>A0A955E251_UNCKA</name>
<protein>
    <submittedName>
        <fullName evidence="2">Glycosyltransferase</fullName>
    </submittedName>
</protein>
<sequence>MSRYREYPKISIITPSYNQGRFIKETIESVLSQNYPNLEYIVVDGASTDSTLDILRGYGERILWVSEKDNGQTEAINKGIAKSTGDIVAYLNSDDLLLPGSLFLVAQIFLDNPKIMWLSGDGWIINANGKKIQLEIKLFKNMLRLFPVMTVLAIANYIIQPSTFWRRTLHDDIGFFNEDLNYVMDFDFWMRAIKKYPLKVVYKNLSSFRIHDSSKCGTAFEKVFREQQEIVYKHTSNFFIRKLSDLHYMLARFFYKLLKRY</sequence>
<dbReference type="PANTHER" id="PTHR22916:SF65">
    <property type="entry name" value="SLR1065 PROTEIN"/>
    <property type="match status" value="1"/>
</dbReference>
<evidence type="ECO:0000313" key="3">
    <source>
        <dbReference type="Proteomes" id="UP000714817"/>
    </source>
</evidence>